<dbReference type="PANTHER" id="PTHR11439:SF515">
    <property type="entry name" value="GAG-POL POLYPROTEIN"/>
    <property type="match status" value="1"/>
</dbReference>
<name>A0A5B6VF11_9ROSI</name>
<dbReference type="Proteomes" id="UP000325315">
    <property type="component" value="Unassembled WGS sequence"/>
</dbReference>
<dbReference type="PANTHER" id="PTHR11439">
    <property type="entry name" value="GAG-POL-RELATED RETROTRANSPOSON"/>
    <property type="match status" value="1"/>
</dbReference>
<accession>A0A5B6VF11</accession>
<protein>
    <submittedName>
        <fullName evidence="1">F-box/kelch-repeat protein SKIP25-like</fullName>
    </submittedName>
</protein>
<dbReference type="OrthoDB" id="413760at2759"/>
<comment type="caution">
    <text evidence="1">The sequence shown here is derived from an EMBL/GenBank/DDBJ whole genome shotgun (WGS) entry which is preliminary data.</text>
</comment>
<gene>
    <name evidence="1" type="ORF">EPI10_002641</name>
</gene>
<dbReference type="AlphaFoldDB" id="A0A5B6VF11"/>
<keyword evidence="2" id="KW-1185">Reference proteome</keyword>
<proteinExistence type="predicted"/>
<organism evidence="1 2">
    <name type="scientific">Gossypium australe</name>
    <dbReference type="NCBI Taxonomy" id="47621"/>
    <lineage>
        <taxon>Eukaryota</taxon>
        <taxon>Viridiplantae</taxon>
        <taxon>Streptophyta</taxon>
        <taxon>Embryophyta</taxon>
        <taxon>Tracheophyta</taxon>
        <taxon>Spermatophyta</taxon>
        <taxon>Magnoliopsida</taxon>
        <taxon>eudicotyledons</taxon>
        <taxon>Gunneridae</taxon>
        <taxon>Pentapetalae</taxon>
        <taxon>rosids</taxon>
        <taxon>malvids</taxon>
        <taxon>Malvales</taxon>
        <taxon>Malvaceae</taxon>
        <taxon>Malvoideae</taxon>
        <taxon>Gossypium</taxon>
    </lineage>
</organism>
<reference evidence="2" key="1">
    <citation type="journal article" date="2019" name="Plant Biotechnol. J.">
        <title>Genome sequencing of the Australian wild diploid species Gossypium australe highlights disease resistance and delayed gland morphogenesis.</title>
        <authorList>
            <person name="Cai Y."/>
            <person name="Cai X."/>
            <person name="Wang Q."/>
            <person name="Wang P."/>
            <person name="Zhang Y."/>
            <person name="Cai C."/>
            <person name="Xu Y."/>
            <person name="Wang K."/>
            <person name="Zhou Z."/>
            <person name="Wang C."/>
            <person name="Geng S."/>
            <person name="Li B."/>
            <person name="Dong Q."/>
            <person name="Hou Y."/>
            <person name="Wang H."/>
            <person name="Ai P."/>
            <person name="Liu Z."/>
            <person name="Yi F."/>
            <person name="Sun M."/>
            <person name="An G."/>
            <person name="Cheng J."/>
            <person name="Zhang Y."/>
            <person name="Shi Q."/>
            <person name="Xie Y."/>
            <person name="Shi X."/>
            <person name="Chang Y."/>
            <person name="Huang F."/>
            <person name="Chen Y."/>
            <person name="Hong S."/>
            <person name="Mi L."/>
            <person name="Sun Q."/>
            <person name="Zhang L."/>
            <person name="Zhou B."/>
            <person name="Peng R."/>
            <person name="Zhang X."/>
            <person name="Liu F."/>
        </authorList>
    </citation>
    <scope>NUCLEOTIDE SEQUENCE [LARGE SCALE GENOMIC DNA]</scope>
    <source>
        <strain evidence="2">cv. PA1801</strain>
    </source>
</reference>
<evidence type="ECO:0000313" key="2">
    <source>
        <dbReference type="Proteomes" id="UP000325315"/>
    </source>
</evidence>
<evidence type="ECO:0000313" key="1">
    <source>
        <dbReference type="EMBL" id="KAA3467647.1"/>
    </source>
</evidence>
<sequence>MPAEPGMKLNPVNSMLFKSIIGSLKYLIIMRTDITYTMGSENRFMKKSEQDHLIVEKRILRYVKSTMDVIC</sequence>
<dbReference type="EMBL" id="SMMG02000007">
    <property type="protein sequence ID" value="KAA3467647.1"/>
    <property type="molecule type" value="Genomic_DNA"/>
</dbReference>